<sequence length="145" mass="16297">MRLSRFLQLISVSVTVTMLYACANSASIARVHPETVTGLPNCAECHTDSWGALNHKAPDFMIKHKNYSNTKFACDTCHQEAFCSDCHAHREEIKPSSKFSNAVERNLPHRGDYLRQHKIDGKINPASCVKCHGRQNNEGCKSCHR</sequence>
<keyword evidence="3" id="KW-1185">Reference proteome</keyword>
<feature type="signal peptide" evidence="1">
    <location>
        <begin position="1"/>
        <end position="23"/>
    </location>
</feature>
<name>A0A6S6M0Y1_9BACT</name>
<protein>
    <submittedName>
        <fullName evidence="2">Cytochrome c family protein</fullName>
    </submittedName>
</protein>
<feature type="chain" id="PRO_5027867167" evidence="1">
    <location>
        <begin position="24"/>
        <end position="145"/>
    </location>
</feature>
<keyword evidence="1" id="KW-0732">Signal</keyword>
<dbReference type="EMBL" id="AP023213">
    <property type="protein sequence ID" value="BCG45756.1"/>
    <property type="molecule type" value="Genomic_DNA"/>
</dbReference>
<dbReference type="PROSITE" id="PS51257">
    <property type="entry name" value="PROKAR_LIPOPROTEIN"/>
    <property type="match status" value="1"/>
</dbReference>
<reference evidence="2 3" key="1">
    <citation type="submission" date="2020-06" db="EMBL/GenBank/DDBJ databases">
        <title>Interaction of electrochemicaly active bacteria, Geobacter bremensis R4 on different carbon anode.</title>
        <authorList>
            <person name="Meng L."/>
            <person name="Yoshida N."/>
        </authorList>
    </citation>
    <scope>NUCLEOTIDE SEQUENCE [LARGE SCALE GENOMIC DNA]</scope>
    <source>
        <strain evidence="2 3">R4</strain>
    </source>
</reference>
<dbReference type="Proteomes" id="UP000515472">
    <property type="component" value="Chromosome"/>
</dbReference>
<dbReference type="SUPFAM" id="SSF48695">
    <property type="entry name" value="Multiheme cytochromes"/>
    <property type="match status" value="1"/>
</dbReference>
<gene>
    <name evidence="2" type="ORF">GEOBRER4_n0524</name>
</gene>
<dbReference type="Gene3D" id="3.90.10.10">
    <property type="entry name" value="Cytochrome C3"/>
    <property type="match status" value="1"/>
</dbReference>
<accession>A0A6S6M0Y1</accession>
<dbReference type="AlphaFoldDB" id="A0A6S6M0Y1"/>
<proteinExistence type="predicted"/>
<evidence type="ECO:0000256" key="1">
    <source>
        <dbReference type="SAM" id="SignalP"/>
    </source>
</evidence>
<evidence type="ECO:0000313" key="2">
    <source>
        <dbReference type="EMBL" id="BCG45756.1"/>
    </source>
</evidence>
<organism evidence="2 3">
    <name type="scientific">Citrifermentans bremense</name>
    <dbReference type="NCBI Taxonomy" id="60035"/>
    <lineage>
        <taxon>Bacteria</taxon>
        <taxon>Pseudomonadati</taxon>
        <taxon>Thermodesulfobacteriota</taxon>
        <taxon>Desulfuromonadia</taxon>
        <taxon>Geobacterales</taxon>
        <taxon>Geobacteraceae</taxon>
        <taxon>Citrifermentans</taxon>
    </lineage>
</organism>
<dbReference type="KEGG" id="gbn:GEOBRER4_05060"/>
<dbReference type="InterPro" id="IPR036280">
    <property type="entry name" value="Multihaem_cyt_sf"/>
</dbReference>
<evidence type="ECO:0000313" key="3">
    <source>
        <dbReference type="Proteomes" id="UP000515472"/>
    </source>
</evidence>